<organism evidence="1 2">
    <name type="scientific">Cytospora mali</name>
    <name type="common">Apple Valsa canker fungus</name>
    <name type="synonym">Valsa mali</name>
    <dbReference type="NCBI Taxonomy" id="578113"/>
    <lineage>
        <taxon>Eukaryota</taxon>
        <taxon>Fungi</taxon>
        <taxon>Dikarya</taxon>
        <taxon>Ascomycota</taxon>
        <taxon>Pezizomycotina</taxon>
        <taxon>Sordariomycetes</taxon>
        <taxon>Sordariomycetidae</taxon>
        <taxon>Diaporthales</taxon>
        <taxon>Cytosporaceae</taxon>
        <taxon>Cytospora</taxon>
    </lineage>
</organism>
<reference evidence="2" key="1">
    <citation type="submission" date="2014-12" db="EMBL/GenBank/DDBJ databases">
        <title>Genome Sequence of Valsa Canker Pathogens Uncovers a Specific Adaption of Colonization on Woody Bark.</title>
        <authorList>
            <person name="Yin Z."/>
            <person name="Liu H."/>
            <person name="Gao X."/>
            <person name="Li Z."/>
            <person name="Song N."/>
            <person name="Ke X."/>
            <person name="Dai Q."/>
            <person name="Wu Y."/>
            <person name="Sun Y."/>
            <person name="Xu J.-R."/>
            <person name="Kang Z.K."/>
            <person name="Wang L."/>
            <person name="Huang L."/>
        </authorList>
    </citation>
    <scope>NUCLEOTIDE SEQUENCE [LARGE SCALE GENOMIC DNA]</scope>
    <source>
        <strain evidence="2">SXYL134</strain>
    </source>
</reference>
<dbReference type="Proteomes" id="UP000078576">
    <property type="component" value="Unassembled WGS sequence"/>
</dbReference>
<gene>
    <name evidence="1" type="ORF">VP1G_10561</name>
</gene>
<protein>
    <submittedName>
        <fullName evidence="1">Uncharacterized protein</fullName>
    </submittedName>
</protein>
<evidence type="ECO:0000313" key="1">
    <source>
        <dbReference type="EMBL" id="KUI53692.1"/>
    </source>
</evidence>
<proteinExistence type="predicted"/>
<keyword evidence="2" id="KW-1185">Reference proteome</keyword>
<name>A0A194UPT3_CYTMA</name>
<dbReference type="AlphaFoldDB" id="A0A194UPT3"/>
<accession>A0A194UPT3</accession>
<sequence>MRRHNCARAKIMKYTNERLSGSPKPITGARGSGASSPSYLGTLGKITYMHPDRDEFAAADIRSCGR</sequence>
<dbReference type="EMBL" id="KN714670">
    <property type="protein sequence ID" value="KUI53692.1"/>
    <property type="molecule type" value="Genomic_DNA"/>
</dbReference>
<evidence type="ECO:0000313" key="2">
    <source>
        <dbReference type="Proteomes" id="UP000078576"/>
    </source>
</evidence>